<sequence>MGPVQFRCVNISNEAFKIKTRKRTLTWRTFAGLLIVVLFLALGSLVILTDFGHKLEAASFLIAVALIFDIFIIDPSIIALNSFFMFYILKVTNKESYLWHEETRASHPKPLSHADYLRRITKNRIYRPLLSSEIDAKRKNEDVWSLAKAIAYYLCSILSIYCCVVVVEDTFQNSYFCNVKSKASILEEPNNQLRRPSFEINQVFTFDRAKQYLLTNVADMQLAWYNGKNITENKERSRDRRWSRDFVSKPVGASRLILVFLSEEGGMARIMKLFSNIFSDAQGYLSDGKQEKAPISLGGEKLQYMGTGYGTVMGKSREYYPLRGHNSTLQMLDFRPNYFKLLAIMGDLSEYEYQTNLRAIIWTTNHINVFARRVITVNSIIEFLPSGIASARYEISTFLAFSEVRHIIVKYERLLLVLLVFHFVLTVSSAVKTGLKKYYLRSIVGVINLLIYPAAFCCWFFELFSSQLTASDTLSNLRMDTYYDLNHVYVIENCLAFVRLSIIGGLIIDVVLGVWAMSSSSRTQWPLVKITHWCLAAFVLQLFIGLAANLGKSIFENRVAILNLFFHIRGLQNTESGYEPILWLATIFTFCIFQGMSMAIFIKTRLRSTIITPSSRLYEGRLTGPIRRLVKTIRPKKRDKKLSKSPERPERRDSKPPETSPIEARASRANRSLVFFL</sequence>
<evidence type="ECO:0000313" key="3">
    <source>
        <dbReference type="EMBL" id="BET03324.1"/>
    </source>
</evidence>
<keyword evidence="2" id="KW-0472">Membrane</keyword>
<organism evidence="3 4">
    <name type="scientific">Nesidiocoris tenuis</name>
    <dbReference type="NCBI Taxonomy" id="355587"/>
    <lineage>
        <taxon>Eukaryota</taxon>
        <taxon>Metazoa</taxon>
        <taxon>Ecdysozoa</taxon>
        <taxon>Arthropoda</taxon>
        <taxon>Hexapoda</taxon>
        <taxon>Insecta</taxon>
        <taxon>Pterygota</taxon>
        <taxon>Neoptera</taxon>
        <taxon>Paraneoptera</taxon>
        <taxon>Hemiptera</taxon>
        <taxon>Heteroptera</taxon>
        <taxon>Panheteroptera</taxon>
        <taxon>Cimicomorpha</taxon>
        <taxon>Miridae</taxon>
        <taxon>Dicyphina</taxon>
        <taxon>Nesidiocoris</taxon>
    </lineage>
</organism>
<feature type="transmembrane region" description="Helical" evidence="2">
    <location>
        <begin position="496"/>
        <end position="518"/>
    </location>
</feature>
<feature type="transmembrane region" description="Helical" evidence="2">
    <location>
        <begin position="414"/>
        <end position="431"/>
    </location>
</feature>
<feature type="transmembrane region" description="Helical" evidence="2">
    <location>
        <begin position="530"/>
        <end position="548"/>
    </location>
</feature>
<evidence type="ECO:0000256" key="1">
    <source>
        <dbReference type="SAM" id="MobiDB-lite"/>
    </source>
</evidence>
<keyword evidence="4" id="KW-1185">Reference proteome</keyword>
<evidence type="ECO:0000256" key="2">
    <source>
        <dbReference type="SAM" id="Phobius"/>
    </source>
</evidence>
<feature type="compositionally biased region" description="Basic and acidic residues" evidence="1">
    <location>
        <begin position="642"/>
        <end position="656"/>
    </location>
</feature>
<feature type="transmembrane region" description="Helical" evidence="2">
    <location>
        <begin position="443"/>
        <end position="464"/>
    </location>
</feature>
<feature type="transmembrane region" description="Helical" evidence="2">
    <location>
        <begin position="60"/>
        <end position="89"/>
    </location>
</feature>
<name>A0ABN7BG99_9HEMI</name>
<feature type="transmembrane region" description="Helical" evidence="2">
    <location>
        <begin position="581"/>
        <end position="602"/>
    </location>
</feature>
<evidence type="ECO:0000313" key="4">
    <source>
        <dbReference type="Proteomes" id="UP001307889"/>
    </source>
</evidence>
<protein>
    <submittedName>
        <fullName evidence="3">Uncharacterized protein</fullName>
    </submittedName>
</protein>
<reference evidence="3 4" key="1">
    <citation type="submission" date="2023-09" db="EMBL/GenBank/DDBJ databases">
        <title>Nesidiocoris tenuis whole genome shotgun sequence.</title>
        <authorList>
            <person name="Shibata T."/>
            <person name="Shimoda M."/>
            <person name="Kobayashi T."/>
            <person name="Uehara T."/>
        </authorList>
    </citation>
    <scope>NUCLEOTIDE SEQUENCE [LARGE SCALE GENOMIC DNA]</scope>
    <source>
        <strain evidence="3 4">Japan</strain>
    </source>
</reference>
<feature type="transmembrane region" description="Helical" evidence="2">
    <location>
        <begin position="25"/>
        <end position="48"/>
    </location>
</feature>
<proteinExistence type="predicted"/>
<keyword evidence="2" id="KW-0812">Transmembrane</keyword>
<feature type="region of interest" description="Disordered" evidence="1">
    <location>
        <begin position="635"/>
        <end position="677"/>
    </location>
</feature>
<dbReference type="Proteomes" id="UP001307889">
    <property type="component" value="Chromosome 16"/>
</dbReference>
<gene>
    <name evidence="3" type="ORF">NTJ_16145</name>
</gene>
<dbReference type="EMBL" id="AP028924">
    <property type="protein sequence ID" value="BET03324.1"/>
    <property type="molecule type" value="Genomic_DNA"/>
</dbReference>
<keyword evidence="2" id="KW-1133">Transmembrane helix</keyword>
<accession>A0ABN7BG99</accession>
<feature type="transmembrane region" description="Helical" evidence="2">
    <location>
        <begin position="146"/>
        <end position="167"/>
    </location>
</feature>